<organism evidence="3 4">
    <name type="scientific">Streptomyces umbrinus</name>
    <dbReference type="NCBI Taxonomy" id="67370"/>
    <lineage>
        <taxon>Bacteria</taxon>
        <taxon>Bacillati</taxon>
        <taxon>Actinomycetota</taxon>
        <taxon>Actinomycetes</taxon>
        <taxon>Kitasatosporales</taxon>
        <taxon>Streptomycetaceae</taxon>
        <taxon>Streptomyces</taxon>
        <taxon>Streptomyces phaeochromogenes group</taxon>
    </lineage>
</organism>
<feature type="transmembrane region" description="Helical" evidence="2">
    <location>
        <begin position="43"/>
        <end position="65"/>
    </location>
</feature>
<keyword evidence="2" id="KW-1133">Transmembrane helix</keyword>
<dbReference type="RefSeq" id="WP_373466642.1">
    <property type="nucleotide sequence ID" value="NZ_JAUSZI010000002.1"/>
</dbReference>
<accession>A0ABU0SNY0</accession>
<gene>
    <name evidence="3" type="ORF">QF035_002779</name>
</gene>
<keyword evidence="4" id="KW-1185">Reference proteome</keyword>
<proteinExistence type="predicted"/>
<sequence length="105" mass="9947">MGESRQSSPDADADAGTSAGAGMNAAPVAALRKPVPPPALCGFLLLLALMFVASYVAGAAVGPVAPGMHETGTSRDGDGGGDGGGDSGGGGMDMDMGDTHGSGGR</sequence>
<name>A0ABU0SNY0_9ACTN</name>
<evidence type="ECO:0000256" key="1">
    <source>
        <dbReference type="SAM" id="MobiDB-lite"/>
    </source>
</evidence>
<feature type="compositionally biased region" description="Low complexity" evidence="1">
    <location>
        <begin position="7"/>
        <end position="21"/>
    </location>
</feature>
<feature type="region of interest" description="Disordered" evidence="1">
    <location>
        <begin position="1"/>
        <end position="21"/>
    </location>
</feature>
<keyword evidence="2" id="KW-0472">Membrane</keyword>
<feature type="compositionally biased region" description="Gly residues" evidence="1">
    <location>
        <begin position="80"/>
        <end position="92"/>
    </location>
</feature>
<comment type="caution">
    <text evidence="3">The sequence shown here is derived from an EMBL/GenBank/DDBJ whole genome shotgun (WGS) entry which is preliminary data.</text>
</comment>
<dbReference type="Proteomes" id="UP001230328">
    <property type="component" value="Unassembled WGS sequence"/>
</dbReference>
<evidence type="ECO:0000313" key="4">
    <source>
        <dbReference type="Proteomes" id="UP001230328"/>
    </source>
</evidence>
<reference evidence="3 4" key="1">
    <citation type="submission" date="2023-07" db="EMBL/GenBank/DDBJ databases">
        <title>Comparative genomics of wheat-associated soil bacteria to identify genetic determinants of phenazine resistance.</title>
        <authorList>
            <person name="Mouncey N."/>
        </authorList>
    </citation>
    <scope>NUCLEOTIDE SEQUENCE [LARGE SCALE GENOMIC DNA]</scope>
    <source>
        <strain evidence="3 4">V2I4</strain>
    </source>
</reference>
<evidence type="ECO:0000256" key="2">
    <source>
        <dbReference type="SAM" id="Phobius"/>
    </source>
</evidence>
<feature type="region of interest" description="Disordered" evidence="1">
    <location>
        <begin position="63"/>
        <end position="105"/>
    </location>
</feature>
<evidence type="ECO:0000313" key="3">
    <source>
        <dbReference type="EMBL" id="MDQ1025197.1"/>
    </source>
</evidence>
<keyword evidence="2" id="KW-0812">Transmembrane</keyword>
<dbReference type="EMBL" id="JAUSZI010000002">
    <property type="protein sequence ID" value="MDQ1025197.1"/>
    <property type="molecule type" value="Genomic_DNA"/>
</dbReference>
<protein>
    <submittedName>
        <fullName evidence="3">Uncharacterized protein</fullName>
    </submittedName>
</protein>